<evidence type="ECO:0000313" key="1">
    <source>
        <dbReference type="EMBL" id="NOG32666.1"/>
    </source>
</evidence>
<evidence type="ECO:0000313" key="2">
    <source>
        <dbReference type="Proteomes" id="UP000588806"/>
    </source>
</evidence>
<name>A0A7Y3TYM7_9GAMM</name>
<sequence length="437" mass="48368">MTPPNILAFVALLLPGMVYADTTIYSTLGGGGLWTMPNARMAPAGSLTLGGHYTSPDVHIPLFYQPTEHLELGFRYSQRQPRDGQQRHNYDPQLDIKWRWQEETRYLPAIALGARDIGHNTPFNAEYLVASKRWNAWDVSLGVGWGALGSAGDAEAPFNDLSERWDTRSAPENLQPYEESDWFKGSASLFGGVSYQTPWQPLSLAMEYSGGDTTQWPAGDTREQSSRWQGGMRFALSKPLSVSLGWERGDTLSAGVQYRFDLSQPSASTSTVPPLPSGSLGWDDTARALAHHGQIQVHEVYRSGDSLQLNATYTGQEETASAAYSAANNLLYTHTADDKTPPRQFIYRWEQAGMPLREDVYQRSAIGAAQASSTADTQQRHSLYARAALTPKKACLTIRPVAKTLNGHCARCWSRMPAARPMAIVIAWRPWLKRATS</sequence>
<dbReference type="InterPro" id="IPR010344">
    <property type="entry name" value="YbjH"/>
</dbReference>
<dbReference type="AlphaFoldDB" id="A0A7Y3TYM7"/>
<proteinExistence type="predicted"/>
<reference evidence="1 2" key="2">
    <citation type="submission" date="2020-06" db="EMBL/GenBank/DDBJ databases">
        <title>Halomonas songnenensis sp. nov., a moderately halophilic bacterium isolated from saline and alkaline soils.</title>
        <authorList>
            <person name="Jiang J."/>
            <person name="Pan Y."/>
        </authorList>
    </citation>
    <scope>NUCLEOTIDE SEQUENCE [LARGE SCALE GENOMIC DNA]</scope>
    <source>
        <strain evidence="1 2">TBZ9</strain>
    </source>
</reference>
<reference evidence="1 2" key="1">
    <citation type="submission" date="2020-05" db="EMBL/GenBank/DDBJ databases">
        <authorList>
            <person name="Ruan W."/>
            <person name="Jeon C.O."/>
            <person name="Chun B.H."/>
        </authorList>
    </citation>
    <scope>NUCLEOTIDE SEQUENCE [LARGE SCALE GENOMIC DNA]</scope>
    <source>
        <strain evidence="1 2">TBZ9</strain>
    </source>
</reference>
<dbReference type="Pfam" id="PF06082">
    <property type="entry name" value="YjbH"/>
    <property type="match status" value="1"/>
</dbReference>
<gene>
    <name evidence="1" type="ORF">HLB35_14510</name>
</gene>
<dbReference type="EMBL" id="JABFHI010000007">
    <property type="protein sequence ID" value="NOG32666.1"/>
    <property type="molecule type" value="Genomic_DNA"/>
</dbReference>
<protein>
    <recommendedName>
        <fullName evidence="3">Exopolysaccharide biosynthesis protein YbjH</fullName>
    </recommendedName>
</protein>
<keyword evidence="2" id="KW-1185">Reference proteome</keyword>
<evidence type="ECO:0008006" key="3">
    <source>
        <dbReference type="Google" id="ProtNLM"/>
    </source>
</evidence>
<accession>A0A7Y3TYM7</accession>
<dbReference type="Proteomes" id="UP000588806">
    <property type="component" value="Unassembled WGS sequence"/>
</dbReference>
<organism evidence="1 2">
    <name type="scientific">Vreelandella azerica</name>
    <dbReference type="NCBI Taxonomy" id="2732867"/>
    <lineage>
        <taxon>Bacteria</taxon>
        <taxon>Pseudomonadati</taxon>
        <taxon>Pseudomonadota</taxon>
        <taxon>Gammaproteobacteria</taxon>
        <taxon>Oceanospirillales</taxon>
        <taxon>Halomonadaceae</taxon>
        <taxon>Vreelandella</taxon>
    </lineage>
</organism>
<comment type="caution">
    <text evidence="1">The sequence shown here is derived from an EMBL/GenBank/DDBJ whole genome shotgun (WGS) entry which is preliminary data.</text>
</comment>